<dbReference type="Gene3D" id="3.20.20.100">
    <property type="entry name" value="NADP-dependent oxidoreductase domain"/>
    <property type="match status" value="1"/>
</dbReference>
<sequence>MSSTNSLPTRVLGSSKIPVGAIGHGLMLLTWTPPPHQPDEEVFESLKAAADAGATFWNSGNFYGMSDPLANLKLLRRFFDKYPEYASKIFLSVKGGGIAGQDQSDEAFLRKDVQESLDALGPVKKIDLFELARQTKPVEATIPIMKKMIDDGMFSYIGLSEVGASTIRRAQAIHPVAAVEVEVSLWALEPELYEVIKACEELDIAIIGYSPLGRGIIQSNWKTADDIPEGDIRRHQPKFSKVNFPINLKLTDALKSLAEKRGITASQLALAYVLKLSPNLIPIPGSSNVVRIKENIASASIELSSEEIDQVNQILAEFPSAGARYGGHLAQLVWL</sequence>
<reference evidence="3" key="1">
    <citation type="submission" date="2014-08" db="EMBL/GenBank/DDBJ databases">
        <authorList>
            <person name="Sharma Rahul"/>
            <person name="Thines Marco"/>
        </authorList>
    </citation>
    <scope>NUCLEOTIDE SEQUENCE</scope>
</reference>
<dbReference type="EMBL" id="LN483167">
    <property type="protein sequence ID" value="CDZ96728.1"/>
    <property type="molecule type" value="Genomic_DNA"/>
</dbReference>
<accession>A0A0F7SG87</accession>
<feature type="domain" description="NADP-dependent oxidoreductase" evidence="2">
    <location>
        <begin position="22"/>
        <end position="315"/>
    </location>
</feature>
<dbReference type="PANTHER" id="PTHR43625">
    <property type="entry name" value="AFLATOXIN B1 ALDEHYDE REDUCTASE"/>
    <property type="match status" value="1"/>
</dbReference>
<evidence type="ECO:0000313" key="3">
    <source>
        <dbReference type="EMBL" id="CDZ96728.1"/>
    </source>
</evidence>
<dbReference type="PANTHER" id="PTHR43625:SF78">
    <property type="entry name" value="PYRIDOXAL REDUCTASE-RELATED"/>
    <property type="match status" value="1"/>
</dbReference>
<protein>
    <submittedName>
        <fullName evidence="3">Voltage-gated shaker-like K channel, subunit beta/KCNAB</fullName>
    </submittedName>
</protein>
<dbReference type="SUPFAM" id="SSF51430">
    <property type="entry name" value="NAD(P)-linked oxidoreductase"/>
    <property type="match status" value="1"/>
</dbReference>
<organism evidence="3">
    <name type="scientific">Phaffia rhodozyma</name>
    <name type="common">Yeast</name>
    <name type="synonym">Xanthophyllomyces dendrorhous</name>
    <dbReference type="NCBI Taxonomy" id="264483"/>
    <lineage>
        <taxon>Eukaryota</taxon>
        <taxon>Fungi</taxon>
        <taxon>Dikarya</taxon>
        <taxon>Basidiomycota</taxon>
        <taxon>Agaricomycotina</taxon>
        <taxon>Tremellomycetes</taxon>
        <taxon>Cystofilobasidiales</taxon>
        <taxon>Mrakiaceae</taxon>
        <taxon>Phaffia</taxon>
    </lineage>
</organism>
<dbReference type="InterPro" id="IPR050791">
    <property type="entry name" value="Aldo-Keto_reductase"/>
</dbReference>
<dbReference type="CDD" id="cd19077">
    <property type="entry name" value="AKR_AKR8A1-2"/>
    <property type="match status" value="1"/>
</dbReference>
<dbReference type="GO" id="GO:0016491">
    <property type="term" value="F:oxidoreductase activity"/>
    <property type="evidence" value="ECO:0007669"/>
    <property type="project" value="UniProtKB-KW"/>
</dbReference>
<dbReference type="InterPro" id="IPR036812">
    <property type="entry name" value="NAD(P)_OxRdtase_dom_sf"/>
</dbReference>
<dbReference type="Pfam" id="PF00248">
    <property type="entry name" value="Aldo_ket_red"/>
    <property type="match status" value="1"/>
</dbReference>
<dbReference type="GO" id="GO:0005737">
    <property type="term" value="C:cytoplasm"/>
    <property type="evidence" value="ECO:0007669"/>
    <property type="project" value="TreeGrafter"/>
</dbReference>
<dbReference type="AlphaFoldDB" id="A0A0F7SG87"/>
<keyword evidence="1" id="KW-0560">Oxidoreductase</keyword>
<evidence type="ECO:0000259" key="2">
    <source>
        <dbReference type="Pfam" id="PF00248"/>
    </source>
</evidence>
<dbReference type="InterPro" id="IPR023210">
    <property type="entry name" value="NADP_OxRdtase_dom"/>
</dbReference>
<proteinExistence type="predicted"/>
<name>A0A0F7SG87_PHARH</name>
<evidence type="ECO:0000256" key="1">
    <source>
        <dbReference type="ARBA" id="ARBA00023002"/>
    </source>
</evidence>